<dbReference type="GO" id="GO:0050661">
    <property type="term" value="F:NADP binding"/>
    <property type="evidence" value="ECO:0007669"/>
    <property type="project" value="InterPro"/>
</dbReference>
<name>A0A167HYU7_METRR</name>
<accession>A0A167HYU7</accession>
<dbReference type="InterPro" id="IPR050346">
    <property type="entry name" value="FMO-like"/>
</dbReference>
<keyword evidence="5" id="KW-0560">Oxidoreductase</keyword>
<dbReference type="InterPro" id="IPR045632">
    <property type="entry name" value="DUF6314"/>
</dbReference>
<feature type="domain" description="DUF6314" evidence="7">
    <location>
        <begin position="567"/>
        <end position="741"/>
    </location>
</feature>
<dbReference type="PANTHER" id="PTHR23023">
    <property type="entry name" value="DIMETHYLANILINE MONOOXYGENASE"/>
    <property type="match status" value="1"/>
</dbReference>
<feature type="region of interest" description="Disordered" evidence="6">
    <location>
        <begin position="523"/>
        <end position="544"/>
    </location>
</feature>
<evidence type="ECO:0000256" key="4">
    <source>
        <dbReference type="ARBA" id="ARBA00022857"/>
    </source>
</evidence>
<evidence type="ECO:0000313" key="9">
    <source>
        <dbReference type="Proteomes" id="UP000243498"/>
    </source>
</evidence>
<keyword evidence="9" id="KW-1185">Reference proteome</keyword>
<gene>
    <name evidence="8" type="ORF">NOR_01732</name>
</gene>
<dbReference type="InterPro" id="IPR036188">
    <property type="entry name" value="FAD/NAD-bd_sf"/>
</dbReference>
<dbReference type="InterPro" id="IPR000960">
    <property type="entry name" value="Flavin_mOase"/>
</dbReference>
<dbReference type="Gene3D" id="3.50.50.60">
    <property type="entry name" value="FAD/NAD(P)-binding domain"/>
    <property type="match status" value="1"/>
</dbReference>
<dbReference type="Proteomes" id="UP000243498">
    <property type="component" value="Unassembled WGS sequence"/>
</dbReference>
<dbReference type="OrthoDB" id="66881at2759"/>
<dbReference type="SUPFAM" id="SSF51905">
    <property type="entry name" value="FAD/NAD(P)-binding domain"/>
    <property type="match status" value="1"/>
</dbReference>
<keyword evidence="2" id="KW-0285">Flavoprotein</keyword>
<evidence type="ECO:0000313" key="8">
    <source>
        <dbReference type="EMBL" id="OAA48482.1"/>
    </source>
</evidence>
<dbReference type="InterPro" id="IPR020946">
    <property type="entry name" value="Flavin_mOase-like"/>
</dbReference>
<dbReference type="GO" id="GO:0050660">
    <property type="term" value="F:flavin adenine dinucleotide binding"/>
    <property type="evidence" value="ECO:0007669"/>
    <property type="project" value="InterPro"/>
</dbReference>
<dbReference type="Pfam" id="PF19834">
    <property type="entry name" value="DUF6314"/>
    <property type="match status" value="1"/>
</dbReference>
<keyword evidence="4" id="KW-0521">NADP</keyword>
<dbReference type="AlphaFoldDB" id="A0A167HYU7"/>
<proteinExistence type="inferred from homology"/>
<dbReference type="GO" id="GO:0004499">
    <property type="term" value="F:N,N-dimethylaniline monooxygenase activity"/>
    <property type="evidence" value="ECO:0007669"/>
    <property type="project" value="InterPro"/>
</dbReference>
<dbReference type="EMBL" id="AZHC01000004">
    <property type="protein sequence ID" value="OAA48482.1"/>
    <property type="molecule type" value="Genomic_DNA"/>
</dbReference>
<evidence type="ECO:0000256" key="5">
    <source>
        <dbReference type="ARBA" id="ARBA00023002"/>
    </source>
</evidence>
<dbReference type="OMA" id="GQFPMGD"/>
<evidence type="ECO:0000256" key="1">
    <source>
        <dbReference type="ARBA" id="ARBA00009183"/>
    </source>
</evidence>
<evidence type="ECO:0000256" key="3">
    <source>
        <dbReference type="ARBA" id="ARBA00022827"/>
    </source>
</evidence>
<comment type="similarity">
    <text evidence="1">Belongs to the FMO family.</text>
</comment>
<evidence type="ECO:0000259" key="7">
    <source>
        <dbReference type="Pfam" id="PF19834"/>
    </source>
</evidence>
<sequence length="741" mass="82401">MPKSVCIVGAGPSGLLAAKNLLCNAPKDHFKVTVFDAHDAIGGLWPTSKTDTTRQVHPTMVANQSKHTMQFSDHAWEDGAPQLPLAWQVGRYLEQYMARYLSSHSGFNLRLNTRVVQAKRAGEDGSGWDVCLESEGKGQTQHFEYLVVASGYFGKPIVSEGMSISPSAAVPVIHSSQYRDLKSLLGARGSAKGKILIVGGQMSGVEVAGTIASHLSSAVNSPHHSSIPDIDQCSIHHVIQRPIWVFPLHTTAEVKAAAAPFLPLDFSSYNRNNRPLPLINTQGHVSKQSAQIFNGLFQAALGTDQSVFSSLLHVDDVMTTQPPYLAVSDWYCDFVRSHFISLSNARFESLDGNTAKLTDGTEIKDVIAVVLATGFDPSPCISYLPSDVLKTLKHSPHHTEQPLALAFHGTHHPDVPGLGFVGFYRSPYWGVMQMQARFLADYWSTPKDALPKALSSKMKSDTSIQRTLDLRGDPRLSQFPMGDYPFLMQEFSEALSIPRIDPSLSGIPTLSYNSLPLDMLTPARYPSPSDDASAKEDAEKSRQDTVQVTIDGLTTARFVPRAVFRSLLGTWKLERDLSSRLATHPTGHFSGTAQFLLRDKTSDGLQCARQYSELSDADADGGMEYLYVEEGEFKTEQDVRFRASRRYVWRYDENKESLSVWFAKPEDPKRADYLFHEIEFLNPETGREKGWPAKAGHLCIDDYYDVKYNFAFEAVNLKRWSIEYTVNGPKKDYTIRGVYTR</sequence>
<protein>
    <submittedName>
        <fullName evidence="8">Flavin monooxygenase-like protein</fullName>
    </submittedName>
</protein>
<organism evidence="8 9">
    <name type="scientific">Metarhizium rileyi (strain RCEF 4871)</name>
    <name type="common">Nomuraea rileyi</name>
    <dbReference type="NCBI Taxonomy" id="1649241"/>
    <lineage>
        <taxon>Eukaryota</taxon>
        <taxon>Fungi</taxon>
        <taxon>Dikarya</taxon>
        <taxon>Ascomycota</taxon>
        <taxon>Pezizomycotina</taxon>
        <taxon>Sordariomycetes</taxon>
        <taxon>Hypocreomycetidae</taxon>
        <taxon>Hypocreales</taxon>
        <taxon>Clavicipitaceae</taxon>
        <taxon>Metarhizium</taxon>
    </lineage>
</organism>
<evidence type="ECO:0000256" key="2">
    <source>
        <dbReference type="ARBA" id="ARBA00022630"/>
    </source>
</evidence>
<dbReference type="Pfam" id="PF00743">
    <property type="entry name" value="FMO-like"/>
    <property type="match status" value="1"/>
</dbReference>
<reference evidence="8 9" key="1">
    <citation type="journal article" date="2016" name="Genome Biol. Evol.">
        <title>Divergent and convergent evolution of fungal pathogenicity.</title>
        <authorList>
            <person name="Shang Y."/>
            <person name="Xiao G."/>
            <person name="Zheng P."/>
            <person name="Cen K."/>
            <person name="Zhan S."/>
            <person name="Wang C."/>
        </authorList>
    </citation>
    <scope>NUCLEOTIDE SEQUENCE [LARGE SCALE GENOMIC DNA]</scope>
    <source>
        <strain evidence="8 9">RCEF 4871</strain>
    </source>
</reference>
<dbReference type="PRINTS" id="PR00370">
    <property type="entry name" value="FMOXYGENASE"/>
</dbReference>
<evidence type="ECO:0000256" key="6">
    <source>
        <dbReference type="SAM" id="MobiDB-lite"/>
    </source>
</evidence>
<keyword evidence="3" id="KW-0274">FAD</keyword>
<comment type="caution">
    <text evidence="8">The sequence shown here is derived from an EMBL/GenBank/DDBJ whole genome shotgun (WGS) entry which is preliminary data.</text>
</comment>
<dbReference type="STRING" id="1081105.A0A167HYU7"/>
<feature type="compositionally biased region" description="Basic and acidic residues" evidence="6">
    <location>
        <begin position="532"/>
        <end position="543"/>
    </location>
</feature>